<evidence type="ECO:0000256" key="1">
    <source>
        <dbReference type="SAM" id="Phobius"/>
    </source>
</evidence>
<proteinExistence type="predicted"/>
<dbReference type="EMBL" id="JBHSCQ010000004">
    <property type="protein sequence ID" value="MFC4264522.1"/>
    <property type="molecule type" value="Genomic_DNA"/>
</dbReference>
<gene>
    <name evidence="2" type="ORF">ACFOW9_02785</name>
</gene>
<accession>A0ABV8QWI3</accession>
<keyword evidence="1" id="KW-0812">Transmembrane</keyword>
<dbReference type="Proteomes" id="UP001595773">
    <property type="component" value="Unassembled WGS sequence"/>
</dbReference>
<organism evidence="2 3">
    <name type="scientific">Arthrobacter cryoconiti</name>
    <dbReference type="NCBI Taxonomy" id="748907"/>
    <lineage>
        <taxon>Bacteria</taxon>
        <taxon>Bacillati</taxon>
        <taxon>Actinomycetota</taxon>
        <taxon>Actinomycetes</taxon>
        <taxon>Micrococcales</taxon>
        <taxon>Micrococcaceae</taxon>
        <taxon>Arthrobacter</taxon>
    </lineage>
</organism>
<evidence type="ECO:0000313" key="3">
    <source>
        <dbReference type="Proteomes" id="UP001595773"/>
    </source>
</evidence>
<dbReference type="InterPro" id="IPR018723">
    <property type="entry name" value="DUF2254_membrane"/>
</dbReference>
<keyword evidence="1" id="KW-1133">Transmembrane helix</keyword>
<keyword evidence="1" id="KW-0472">Membrane</keyword>
<protein>
    <submittedName>
        <fullName evidence="2">DUF2254 domain-containing protein</fullName>
    </submittedName>
</protein>
<comment type="caution">
    <text evidence="2">The sequence shown here is derived from an EMBL/GenBank/DDBJ whole genome shotgun (WGS) entry which is preliminary data.</text>
</comment>
<feature type="transmembrane region" description="Helical" evidence="1">
    <location>
        <begin position="107"/>
        <end position="126"/>
    </location>
</feature>
<dbReference type="RefSeq" id="WP_230067697.1">
    <property type="nucleotide sequence ID" value="NZ_BAABLL010000001.1"/>
</dbReference>
<keyword evidence="3" id="KW-1185">Reference proteome</keyword>
<sequence>MNARVAGLVDAVRTQLWPIPLAAVILALGLGTALPALDTVVDTDLPESVSGLLFSGGPDAARAVLQAIAGSLITVTSLTFSLTVVTLQLASSQFSPRVLRTFVADRFVHITLALFMSGFAFALTVLRSVRSETGSDPGFVPEISVTLAFLLAIASILGLVLFLAHLTREIRAETVMQRVADETLATLNRNFPADDDASRQAPTPRHDAFQVESAVTGFLTSVDRGALLRVAIAEQAVLRVNAQPGDSLVNGVPFATIWTLDPNHIIGPESLQRLNDGINNAVFTGSERTNVQDVAFGFRQLVDVAARALSPGVNDPTTAVHVMGHISGLLCRVVELSPGTKCLCDDQGVVRVILSMPGMADLLDLALAQPRLYGMGDPAVAKRLLSVLEEVSWCDRTGLYHAEIRAQAQKMGMAVETGNHLQEERTELLALVHRLSTNEPHRSP</sequence>
<reference evidence="3" key="1">
    <citation type="journal article" date="2019" name="Int. J. Syst. Evol. Microbiol.">
        <title>The Global Catalogue of Microorganisms (GCM) 10K type strain sequencing project: providing services to taxonomists for standard genome sequencing and annotation.</title>
        <authorList>
            <consortium name="The Broad Institute Genomics Platform"/>
            <consortium name="The Broad Institute Genome Sequencing Center for Infectious Disease"/>
            <person name="Wu L."/>
            <person name="Ma J."/>
        </authorList>
    </citation>
    <scope>NUCLEOTIDE SEQUENCE [LARGE SCALE GENOMIC DNA]</scope>
    <source>
        <strain evidence="3">CGMCC 1.10698</strain>
    </source>
</reference>
<name>A0ABV8QWI3_9MICC</name>
<feature type="transmembrane region" description="Helical" evidence="1">
    <location>
        <begin position="63"/>
        <end position="87"/>
    </location>
</feature>
<evidence type="ECO:0000313" key="2">
    <source>
        <dbReference type="EMBL" id="MFC4264522.1"/>
    </source>
</evidence>
<feature type="transmembrane region" description="Helical" evidence="1">
    <location>
        <begin position="146"/>
        <end position="166"/>
    </location>
</feature>
<feature type="transmembrane region" description="Helical" evidence="1">
    <location>
        <begin position="16"/>
        <end position="37"/>
    </location>
</feature>
<dbReference type="Pfam" id="PF10011">
    <property type="entry name" value="DUF2254"/>
    <property type="match status" value="1"/>
</dbReference>